<organism evidence="3">
    <name type="scientific">Nakamurella sp. A5-74</name>
    <dbReference type="NCBI Taxonomy" id="3158264"/>
    <lineage>
        <taxon>Bacteria</taxon>
        <taxon>Bacillati</taxon>
        <taxon>Actinomycetota</taxon>
        <taxon>Actinomycetes</taxon>
        <taxon>Nakamurellales</taxon>
        <taxon>Nakamurellaceae</taxon>
        <taxon>Nakamurella</taxon>
    </lineage>
</organism>
<evidence type="ECO:0000256" key="1">
    <source>
        <dbReference type="SAM" id="MobiDB-lite"/>
    </source>
</evidence>
<dbReference type="EMBL" id="CP159218">
    <property type="protein sequence ID" value="XCG61993.1"/>
    <property type="molecule type" value="Genomic_DNA"/>
</dbReference>
<protein>
    <recommendedName>
        <fullName evidence="4">Septum formation-related domain-containing protein</fullName>
    </recommendedName>
</protein>
<dbReference type="RefSeq" id="WP_353647609.1">
    <property type="nucleotide sequence ID" value="NZ_CP159218.1"/>
</dbReference>
<keyword evidence="2" id="KW-1133">Transmembrane helix</keyword>
<accession>A0AAU8DJ63</accession>
<feature type="region of interest" description="Disordered" evidence="1">
    <location>
        <begin position="1"/>
        <end position="42"/>
    </location>
</feature>
<sequence>MHRSRWAESPPGTGPSRATGPARHIVDLPPDTEPVPGAEPVRDAAPRRAVGLALLLAVLLGLTGVAGSRPRHTAGQGSAAPSTALPAVGSCLRWSVDPAAPLTPAAGTVAVVGCRQVHQGQVLSTWRPGTVDRAAEPGRCPRVSAVWEAGHPAADRALTDWSVPVISRSNVVVTGGPTLLDFTACASILRWDSGRYSLLSIDRALADRGRQGADVPEDATVSWCLDDQRRSTGCQQPHTFERVGIFSTDGPRVTPTSSCEDRARSVVGAEEWVSGIPGPGVLTTHVGATTEETLGGSADVTFLLCDVIAPSGRQLVDTVVGLGERPLPLR</sequence>
<feature type="transmembrane region" description="Helical" evidence="2">
    <location>
        <begin position="49"/>
        <end position="67"/>
    </location>
</feature>
<gene>
    <name evidence="3" type="ORF">ABLG96_11920</name>
</gene>
<keyword evidence="2" id="KW-0812">Transmembrane</keyword>
<keyword evidence="2" id="KW-0472">Membrane</keyword>
<reference evidence="3" key="1">
    <citation type="submission" date="2024-05" db="EMBL/GenBank/DDBJ databases">
        <authorList>
            <person name="Cai S.Y."/>
            <person name="Jin L.M."/>
            <person name="Li H.R."/>
        </authorList>
    </citation>
    <scope>NUCLEOTIDE SEQUENCE</scope>
    <source>
        <strain evidence="3">A5-74</strain>
    </source>
</reference>
<dbReference type="AlphaFoldDB" id="A0AAU8DJ63"/>
<evidence type="ECO:0008006" key="4">
    <source>
        <dbReference type="Google" id="ProtNLM"/>
    </source>
</evidence>
<proteinExistence type="predicted"/>
<evidence type="ECO:0000256" key="2">
    <source>
        <dbReference type="SAM" id="Phobius"/>
    </source>
</evidence>
<name>A0AAU8DJ63_9ACTN</name>
<evidence type="ECO:0000313" key="3">
    <source>
        <dbReference type="EMBL" id="XCG61993.1"/>
    </source>
</evidence>